<keyword evidence="4" id="KW-1185">Reference proteome</keyword>
<proteinExistence type="predicted"/>
<keyword evidence="2" id="KW-1133">Transmembrane helix</keyword>
<evidence type="ECO:0000256" key="1">
    <source>
        <dbReference type="SAM" id="MobiDB-lite"/>
    </source>
</evidence>
<dbReference type="EMBL" id="JRES01000342">
    <property type="protein sequence ID" value="KNC32083.1"/>
    <property type="molecule type" value="Genomic_DNA"/>
</dbReference>
<feature type="compositionally biased region" description="Basic and acidic residues" evidence="1">
    <location>
        <begin position="186"/>
        <end position="197"/>
    </location>
</feature>
<accession>A0A0L0CI41</accession>
<dbReference type="AlphaFoldDB" id="A0A0L0CI41"/>
<evidence type="ECO:0000313" key="3">
    <source>
        <dbReference type="EMBL" id="KNC32083.1"/>
    </source>
</evidence>
<comment type="caution">
    <text evidence="3">The sequence shown here is derived from an EMBL/GenBank/DDBJ whole genome shotgun (WGS) entry which is preliminary data.</text>
</comment>
<feature type="region of interest" description="Disordered" evidence="1">
    <location>
        <begin position="46"/>
        <end position="65"/>
    </location>
</feature>
<evidence type="ECO:0000313" key="4">
    <source>
        <dbReference type="Proteomes" id="UP000037069"/>
    </source>
</evidence>
<protein>
    <submittedName>
        <fullName evidence="3">Uncharacterized protein</fullName>
    </submittedName>
</protein>
<evidence type="ECO:0000256" key="2">
    <source>
        <dbReference type="SAM" id="Phobius"/>
    </source>
</evidence>
<feature type="compositionally biased region" description="Acidic residues" evidence="1">
    <location>
        <begin position="175"/>
        <end position="185"/>
    </location>
</feature>
<keyword evidence="2" id="KW-0472">Membrane</keyword>
<name>A0A0L0CI41_LUCCU</name>
<feature type="compositionally biased region" description="Acidic residues" evidence="1">
    <location>
        <begin position="51"/>
        <end position="65"/>
    </location>
</feature>
<dbReference type="Proteomes" id="UP000037069">
    <property type="component" value="Unassembled WGS sequence"/>
</dbReference>
<feature type="region of interest" description="Disordered" evidence="1">
    <location>
        <begin position="167"/>
        <end position="197"/>
    </location>
</feature>
<keyword evidence="2" id="KW-0812">Transmembrane</keyword>
<sequence length="197" mass="21862">MYDDGEDDHAAAGVTITATAAAYNNDNDSHDVGLKVSQSVILTTTTTYNENENDDDDDSQDDDDADDGADVGLLISYLLIVSSSCVICTIKLITRVRTYLLRQPQPFDLPGHSPARNCTFVVADYVVFWLDPMSRNSKEMSRKQTNLPGHSPASKCSSVVPEYFSDRQHSYRDDTVDEVDADDDDHADHDDSGFWRV</sequence>
<feature type="transmembrane region" description="Helical" evidence="2">
    <location>
        <begin position="71"/>
        <end position="93"/>
    </location>
</feature>
<organism evidence="3 4">
    <name type="scientific">Lucilia cuprina</name>
    <name type="common">Green bottle fly</name>
    <name type="synonym">Australian sheep blowfly</name>
    <dbReference type="NCBI Taxonomy" id="7375"/>
    <lineage>
        <taxon>Eukaryota</taxon>
        <taxon>Metazoa</taxon>
        <taxon>Ecdysozoa</taxon>
        <taxon>Arthropoda</taxon>
        <taxon>Hexapoda</taxon>
        <taxon>Insecta</taxon>
        <taxon>Pterygota</taxon>
        <taxon>Neoptera</taxon>
        <taxon>Endopterygota</taxon>
        <taxon>Diptera</taxon>
        <taxon>Brachycera</taxon>
        <taxon>Muscomorpha</taxon>
        <taxon>Oestroidea</taxon>
        <taxon>Calliphoridae</taxon>
        <taxon>Luciliinae</taxon>
        <taxon>Lucilia</taxon>
    </lineage>
</organism>
<reference evidence="3 4" key="1">
    <citation type="journal article" date="2015" name="Nat. Commun.">
        <title>Lucilia cuprina genome unlocks parasitic fly biology to underpin future interventions.</title>
        <authorList>
            <person name="Anstead C.A."/>
            <person name="Korhonen P.K."/>
            <person name="Young N.D."/>
            <person name="Hall R.S."/>
            <person name="Jex A.R."/>
            <person name="Murali S.C."/>
            <person name="Hughes D.S."/>
            <person name="Lee S.F."/>
            <person name="Perry T."/>
            <person name="Stroehlein A.J."/>
            <person name="Ansell B.R."/>
            <person name="Breugelmans B."/>
            <person name="Hofmann A."/>
            <person name="Qu J."/>
            <person name="Dugan S."/>
            <person name="Lee S.L."/>
            <person name="Chao H."/>
            <person name="Dinh H."/>
            <person name="Han Y."/>
            <person name="Doddapaneni H.V."/>
            <person name="Worley K.C."/>
            <person name="Muzny D.M."/>
            <person name="Ioannidis P."/>
            <person name="Waterhouse R.M."/>
            <person name="Zdobnov E.M."/>
            <person name="James P.J."/>
            <person name="Bagnall N.H."/>
            <person name="Kotze A.C."/>
            <person name="Gibbs R.A."/>
            <person name="Richards S."/>
            <person name="Batterham P."/>
            <person name="Gasser R.B."/>
        </authorList>
    </citation>
    <scope>NUCLEOTIDE SEQUENCE [LARGE SCALE GENOMIC DNA]</scope>
    <source>
        <strain evidence="3 4">LS</strain>
        <tissue evidence="3">Full body</tissue>
    </source>
</reference>
<gene>
    <name evidence="3" type="ORF">FF38_02255</name>
</gene>